<proteinExistence type="predicted"/>
<sequence>MSVSAAAHPLANDVVLERIQAALHGLRYGAVEITVHNGQVVVIERREKFRLPDTRPPR</sequence>
<name>A0ABV4AFN6_9GAMM</name>
<dbReference type="Pfam" id="PF10055">
    <property type="entry name" value="DUF2292"/>
    <property type="match status" value="1"/>
</dbReference>
<evidence type="ECO:0000313" key="2">
    <source>
        <dbReference type="Proteomes" id="UP001562065"/>
    </source>
</evidence>
<accession>A0ABV4AFN6</accession>
<gene>
    <name evidence="1" type="ORF">AB5I84_04180</name>
</gene>
<protein>
    <submittedName>
        <fullName evidence="1">YezD family protein</fullName>
    </submittedName>
</protein>
<organism evidence="1 2">
    <name type="scientific">Isoalcanivorax beigongshangi</name>
    <dbReference type="NCBI Taxonomy" id="3238810"/>
    <lineage>
        <taxon>Bacteria</taxon>
        <taxon>Pseudomonadati</taxon>
        <taxon>Pseudomonadota</taxon>
        <taxon>Gammaproteobacteria</taxon>
        <taxon>Oceanospirillales</taxon>
        <taxon>Alcanivoracaceae</taxon>
        <taxon>Isoalcanivorax</taxon>
    </lineage>
</organism>
<dbReference type="RefSeq" id="WP_369454600.1">
    <property type="nucleotide sequence ID" value="NZ_JBGCUO010000001.1"/>
</dbReference>
<keyword evidence="2" id="KW-1185">Reference proteome</keyword>
<comment type="caution">
    <text evidence="1">The sequence shown here is derived from an EMBL/GenBank/DDBJ whole genome shotgun (WGS) entry which is preliminary data.</text>
</comment>
<dbReference type="EMBL" id="JBGCUO010000001">
    <property type="protein sequence ID" value="MEY1661342.1"/>
    <property type="molecule type" value="Genomic_DNA"/>
</dbReference>
<dbReference type="InterPro" id="IPR018743">
    <property type="entry name" value="DUF2292"/>
</dbReference>
<evidence type="ECO:0000313" key="1">
    <source>
        <dbReference type="EMBL" id="MEY1661342.1"/>
    </source>
</evidence>
<reference evidence="1 2" key="1">
    <citation type="submission" date="2024-07" db="EMBL/GenBank/DDBJ databases">
        <authorList>
            <person name="Ren Q."/>
        </authorList>
    </citation>
    <scope>NUCLEOTIDE SEQUENCE [LARGE SCALE GENOMIC DNA]</scope>
    <source>
        <strain evidence="1 2">REN37</strain>
    </source>
</reference>
<dbReference type="Proteomes" id="UP001562065">
    <property type="component" value="Unassembled WGS sequence"/>
</dbReference>